<dbReference type="Gene3D" id="1.10.30.50">
    <property type="match status" value="1"/>
</dbReference>
<name>A0ABP8XSJ9_9MICO</name>
<sequence length="152" mass="17585">MDIRSRVDSAESYFRFLNTVRYRLWSDIYIEYVGGSLTLPESAVLVHPMWRDQLISETPCRRQRSFQNPPPAYESCAASTIWGYACPSATSLQTDHRFPWALGGPTSPGNAVYLCRDHNQMKGHDVHLIAWTVDNFAWLHDEVEEVRRLLRL</sequence>
<gene>
    <name evidence="1" type="ORF">GCM10025782_07910</name>
    <name evidence="2" type="ORF">GCM10025782_08780</name>
</gene>
<dbReference type="EMBL" id="BAABLO010000002">
    <property type="protein sequence ID" value="GAA4714605.1"/>
    <property type="molecule type" value="Genomic_DNA"/>
</dbReference>
<organism evidence="1 3">
    <name type="scientific">Pedococcus ginsenosidimutans</name>
    <dbReference type="NCBI Taxonomy" id="490570"/>
    <lineage>
        <taxon>Bacteria</taxon>
        <taxon>Bacillati</taxon>
        <taxon>Actinomycetota</taxon>
        <taxon>Actinomycetes</taxon>
        <taxon>Micrococcales</taxon>
        <taxon>Intrasporangiaceae</taxon>
        <taxon>Pedococcus</taxon>
    </lineage>
</organism>
<evidence type="ECO:0000313" key="3">
    <source>
        <dbReference type="Proteomes" id="UP001500556"/>
    </source>
</evidence>
<accession>A0ABP8XSJ9</accession>
<dbReference type="CDD" id="cd00085">
    <property type="entry name" value="HNHc"/>
    <property type="match status" value="1"/>
</dbReference>
<reference evidence="1" key="1">
    <citation type="journal article" date="2014" name="Int. J. Syst. Evol. Microbiol.">
        <title>Complete genome of a new Firmicutes species belonging to the dominant human colonic microbiota ('Ruminococcus bicirculans') reveals two chromosomes and a selective capacity to utilize plant glucans.</title>
        <authorList>
            <consortium name="NISC Comparative Sequencing Program"/>
            <person name="Wegmann U."/>
            <person name="Louis P."/>
            <person name="Goesmann A."/>
            <person name="Henrissat B."/>
            <person name="Duncan S.H."/>
            <person name="Flint H.J."/>
        </authorList>
    </citation>
    <scope>NUCLEOTIDE SEQUENCE</scope>
    <source>
        <strain evidence="1">JCM 18961</strain>
    </source>
</reference>
<reference evidence="3" key="2">
    <citation type="journal article" date="2019" name="Int. J. Syst. Evol. Microbiol.">
        <title>The Global Catalogue of Microorganisms (GCM) 10K type strain sequencing project: providing services to taxonomists for standard genome sequencing and annotation.</title>
        <authorList>
            <consortium name="The Broad Institute Genomics Platform"/>
            <consortium name="The Broad Institute Genome Sequencing Center for Infectious Disease"/>
            <person name="Wu L."/>
            <person name="Ma J."/>
        </authorList>
    </citation>
    <scope>NUCLEOTIDE SEQUENCE [LARGE SCALE GENOMIC DNA]</scope>
    <source>
        <strain evidence="3">JCM 18961</strain>
    </source>
</reference>
<proteinExistence type="predicted"/>
<comment type="caution">
    <text evidence="1">The sequence shown here is derived from an EMBL/GenBank/DDBJ whole genome shotgun (WGS) entry which is preliminary data.</text>
</comment>
<evidence type="ECO:0000313" key="2">
    <source>
        <dbReference type="EMBL" id="GAA4714605.1"/>
    </source>
</evidence>
<dbReference type="InterPro" id="IPR003615">
    <property type="entry name" value="HNH_nuc"/>
</dbReference>
<evidence type="ECO:0000313" key="1">
    <source>
        <dbReference type="EMBL" id="GAA4714039.1"/>
    </source>
</evidence>
<protein>
    <recommendedName>
        <fullName evidence="4">HNH nuclease domain-containing protein</fullName>
    </recommendedName>
</protein>
<reference evidence="1" key="3">
    <citation type="submission" date="2023-12" db="EMBL/GenBank/DDBJ databases">
        <authorList>
            <person name="Sun Q."/>
            <person name="Inoue M."/>
        </authorList>
    </citation>
    <scope>NUCLEOTIDE SEQUENCE</scope>
    <source>
        <strain evidence="1">JCM 18961</strain>
    </source>
</reference>
<keyword evidence="3" id="KW-1185">Reference proteome</keyword>
<dbReference type="Proteomes" id="UP001500556">
    <property type="component" value="Unassembled WGS sequence"/>
</dbReference>
<evidence type="ECO:0008006" key="4">
    <source>
        <dbReference type="Google" id="ProtNLM"/>
    </source>
</evidence>
<dbReference type="EMBL" id="BAABLO010000001">
    <property type="protein sequence ID" value="GAA4714039.1"/>
    <property type="molecule type" value="Genomic_DNA"/>
</dbReference>